<gene>
    <name evidence="2" type="ORF">TRFO_40220</name>
</gene>
<evidence type="ECO:0000256" key="1">
    <source>
        <dbReference type="SAM" id="Phobius"/>
    </source>
</evidence>
<comment type="caution">
    <text evidence="2">The sequence shown here is derived from an EMBL/GenBank/DDBJ whole genome shotgun (WGS) entry which is preliminary data.</text>
</comment>
<protein>
    <submittedName>
        <fullName evidence="2">Uncharacterized protein</fullName>
    </submittedName>
</protein>
<keyword evidence="1" id="KW-0812">Transmembrane</keyword>
<dbReference type="VEuPathDB" id="TrichDB:TRFO_40220"/>
<proteinExistence type="predicted"/>
<organism evidence="2 3">
    <name type="scientific">Tritrichomonas foetus</name>
    <dbReference type="NCBI Taxonomy" id="1144522"/>
    <lineage>
        <taxon>Eukaryota</taxon>
        <taxon>Metamonada</taxon>
        <taxon>Parabasalia</taxon>
        <taxon>Tritrichomonadida</taxon>
        <taxon>Tritrichomonadidae</taxon>
        <taxon>Tritrichomonas</taxon>
    </lineage>
</organism>
<dbReference type="RefSeq" id="XP_068346626.1">
    <property type="nucleotide sequence ID" value="XM_068513070.1"/>
</dbReference>
<sequence length="194" mass="24505">MMTLPRARWTWPWSWSRSRRRRRREMRKWSSPRSLIFPFTWWWWRWWWSPASGCPIGTWWSMMVVVWWTKRWWSWWWGRWHATARSKHSESAHLTENHPAGNFLEFSWWAVWPSFLSFLHQEFFQVFHGFFNLLVKFVHFFFLFLFFFFIVLLIFPFKWWRASAASSSPRTMTFPFWTEEWMPPWTAWRTSSSP</sequence>
<reference evidence="2" key="1">
    <citation type="submission" date="2016-10" db="EMBL/GenBank/DDBJ databases">
        <authorList>
            <person name="Benchimol M."/>
            <person name="Almeida L.G."/>
            <person name="Vasconcelos A.T."/>
            <person name="Perreira-Neves A."/>
            <person name="Rosa I.A."/>
            <person name="Tasca T."/>
            <person name="Bogo M.R."/>
            <person name="de Souza W."/>
        </authorList>
    </citation>
    <scope>NUCLEOTIDE SEQUENCE [LARGE SCALE GENOMIC DNA]</scope>
    <source>
        <strain evidence="2">K</strain>
    </source>
</reference>
<accession>A0A1J4J418</accession>
<dbReference type="Proteomes" id="UP000179807">
    <property type="component" value="Unassembled WGS sequence"/>
</dbReference>
<evidence type="ECO:0000313" key="3">
    <source>
        <dbReference type="Proteomes" id="UP000179807"/>
    </source>
</evidence>
<evidence type="ECO:0000313" key="2">
    <source>
        <dbReference type="EMBL" id="OHS93489.1"/>
    </source>
</evidence>
<name>A0A1J4J418_9EUKA</name>
<keyword evidence="1" id="KW-0472">Membrane</keyword>
<feature type="transmembrane region" description="Helical" evidence="1">
    <location>
        <begin position="137"/>
        <end position="160"/>
    </location>
</feature>
<dbReference type="EMBL" id="MLAK01001396">
    <property type="protein sequence ID" value="OHS93489.1"/>
    <property type="molecule type" value="Genomic_DNA"/>
</dbReference>
<dbReference type="GeneID" id="94847774"/>
<keyword evidence="1" id="KW-1133">Transmembrane helix</keyword>
<keyword evidence="3" id="KW-1185">Reference proteome</keyword>
<dbReference type="AlphaFoldDB" id="A0A1J4J418"/>